<sequence length="165" mass="18869">MGKKIGSFEKWRNKTHCVRRPYSFSGRIKVPPDIPPTDQECNSKVNLNISFADMIRKFCADLALQLVNISFHIHMWLQFCKIGKFRTCISNMSNKNGLKVPWVNSGRASLKLKGVIDLLANRKKENRWEAKDHGRPKTKSKEVLANGKMAALRKLLDPKIGMFIS</sequence>
<keyword evidence="2" id="KW-1185">Reference proteome</keyword>
<name>A0A5N6Q1L8_9ASTR</name>
<comment type="caution">
    <text evidence="1">The sequence shown here is derived from an EMBL/GenBank/DDBJ whole genome shotgun (WGS) entry which is preliminary data.</text>
</comment>
<organism evidence="1 2">
    <name type="scientific">Mikania micrantha</name>
    <name type="common">bitter vine</name>
    <dbReference type="NCBI Taxonomy" id="192012"/>
    <lineage>
        <taxon>Eukaryota</taxon>
        <taxon>Viridiplantae</taxon>
        <taxon>Streptophyta</taxon>
        <taxon>Embryophyta</taxon>
        <taxon>Tracheophyta</taxon>
        <taxon>Spermatophyta</taxon>
        <taxon>Magnoliopsida</taxon>
        <taxon>eudicotyledons</taxon>
        <taxon>Gunneridae</taxon>
        <taxon>Pentapetalae</taxon>
        <taxon>asterids</taxon>
        <taxon>campanulids</taxon>
        <taxon>Asterales</taxon>
        <taxon>Asteraceae</taxon>
        <taxon>Asteroideae</taxon>
        <taxon>Heliantheae alliance</taxon>
        <taxon>Eupatorieae</taxon>
        <taxon>Mikania</taxon>
    </lineage>
</organism>
<protein>
    <submittedName>
        <fullName evidence="1">Uncharacterized protein</fullName>
    </submittedName>
</protein>
<evidence type="ECO:0000313" key="2">
    <source>
        <dbReference type="Proteomes" id="UP000326396"/>
    </source>
</evidence>
<proteinExistence type="predicted"/>
<dbReference type="EMBL" id="SZYD01000001">
    <property type="protein sequence ID" value="KAD7477718.1"/>
    <property type="molecule type" value="Genomic_DNA"/>
</dbReference>
<dbReference type="AlphaFoldDB" id="A0A5N6Q1L8"/>
<gene>
    <name evidence="1" type="ORF">E3N88_00854</name>
</gene>
<accession>A0A5N6Q1L8</accession>
<dbReference type="Proteomes" id="UP000326396">
    <property type="component" value="Linkage Group LG1"/>
</dbReference>
<reference evidence="1 2" key="1">
    <citation type="submission" date="2019-05" db="EMBL/GenBank/DDBJ databases">
        <title>Mikania micrantha, genome provides insights into the molecular mechanism of rapid growth.</title>
        <authorList>
            <person name="Liu B."/>
        </authorList>
    </citation>
    <scope>NUCLEOTIDE SEQUENCE [LARGE SCALE GENOMIC DNA]</scope>
    <source>
        <strain evidence="1">NLD-2019</strain>
        <tissue evidence="1">Leaf</tissue>
    </source>
</reference>
<evidence type="ECO:0000313" key="1">
    <source>
        <dbReference type="EMBL" id="KAD7477718.1"/>
    </source>
</evidence>